<feature type="domain" description="Glycosyltransferase 2-like" evidence="4">
    <location>
        <begin position="10"/>
        <end position="147"/>
    </location>
</feature>
<dbReference type="AlphaFoldDB" id="A0A514CMR4"/>
<comment type="similarity">
    <text evidence="1">Belongs to the glycosyltransferase 2 family.</text>
</comment>
<evidence type="ECO:0000256" key="1">
    <source>
        <dbReference type="ARBA" id="ARBA00006739"/>
    </source>
</evidence>
<dbReference type="SUPFAM" id="SSF53448">
    <property type="entry name" value="Nucleotide-diphospho-sugar transferases"/>
    <property type="match status" value="1"/>
</dbReference>
<dbReference type="EMBL" id="CP041253">
    <property type="protein sequence ID" value="QDH81106.1"/>
    <property type="molecule type" value="Genomic_DNA"/>
</dbReference>
<dbReference type="InterPro" id="IPR050834">
    <property type="entry name" value="Glycosyltransf_2"/>
</dbReference>
<dbReference type="Proteomes" id="UP000316614">
    <property type="component" value="Chromosome"/>
</dbReference>
<proteinExistence type="inferred from homology"/>
<keyword evidence="6" id="KW-1185">Reference proteome</keyword>
<dbReference type="InterPro" id="IPR029044">
    <property type="entry name" value="Nucleotide-diphossugar_trans"/>
</dbReference>
<dbReference type="Pfam" id="PF00535">
    <property type="entry name" value="Glycos_transf_2"/>
    <property type="match status" value="1"/>
</dbReference>
<keyword evidence="3 5" id="KW-0808">Transferase</keyword>
<name>A0A514CMR4_9BACT</name>
<evidence type="ECO:0000259" key="4">
    <source>
        <dbReference type="Pfam" id="PF00535"/>
    </source>
</evidence>
<dbReference type="OrthoDB" id="9815829at2"/>
<evidence type="ECO:0000313" key="5">
    <source>
        <dbReference type="EMBL" id="QDH81106.1"/>
    </source>
</evidence>
<keyword evidence="2" id="KW-0328">Glycosyltransferase</keyword>
<sequence>MQRNSGTTFSICIAAFKSKHLRECIDSILAQTIGNFELIILNDCSPQPVEEVVSQFDDKRIQYHKNDKNVGALNLVQNWNKCLSLASGEFIMIMGDDDLLEPDYLEEFTLLMAAHPSLDVYHCRSKIIDDGGTPWLLTPSCPATEDVYDSIWHRLNQYRSNYISDYMYRSEALRDQGGFYQLPLAWGSDDITAFMATGQKGIAHSPKAVFRYRSHRMSISSTTTNGLAKLEADMGYAAWLKNFLQENPMGETETVIYRHLVENQDRYMHERRIFTITKIMASEAIPNITKWWWHRKKFQLSAKDVFLAAVKSRKMRKGK</sequence>
<reference evidence="5 6" key="1">
    <citation type="submission" date="2019-06" db="EMBL/GenBank/DDBJ databases">
        <title>Echinicola alkalisoli sp. nov. isolated from saline soil.</title>
        <authorList>
            <person name="Sun J.-Q."/>
            <person name="Xu L."/>
        </authorList>
    </citation>
    <scope>NUCLEOTIDE SEQUENCE [LARGE SCALE GENOMIC DNA]</scope>
    <source>
        <strain evidence="5 6">LN3S3</strain>
    </source>
</reference>
<evidence type="ECO:0000256" key="3">
    <source>
        <dbReference type="ARBA" id="ARBA00022679"/>
    </source>
</evidence>
<accession>A0A514CMR4</accession>
<gene>
    <name evidence="5" type="ORF">FKX85_19545</name>
</gene>
<organism evidence="5 6">
    <name type="scientific">Echinicola soli</name>
    <dbReference type="NCBI Taxonomy" id="2591634"/>
    <lineage>
        <taxon>Bacteria</taxon>
        <taxon>Pseudomonadati</taxon>
        <taxon>Bacteroidota</taxon>
        <taxon>Cytophagia</taxon>
        <taxon>Cytophagales</taxon>
        <taxon>Cyclobacteriaceae</taxon>
        <taxon>Echinicola</taxon>
    </lineage>
</organism>
<dbReference type="KEGG" id="echi:FKX85_19545"/>
<dbReference type="RefSeq" id="WP_141616321.1">
    <property type="nucleotide sequence ID" value="NZ_CP041253.1"/>
</dbReference>
<protein>
    <submittedName>
        <fullName evidence="5">Glycosyltransferase</fullName>
    </submittedName>
</protein>
<dbReference type="PANTHER" id="PTHR43685:SF5">
    <property type="entry name" value="GLYCOSYLTRANSFERASE EPSE-RELATED"/>
    <property type="match status" value="1"/>
</dbReference>
<dbReference type="GO" id="GO:0016757">
    <property type="term" value="F:glycosyltransferase activity"/>
    <property type="evidence" value="ECO:0007669"/>
    <property type="project" value="UniProtKB-KW"/>
</dbReference>
<dbReference type="InterPro" id="IPR001173">
    <property type="entry name" value="Glyco_trans_2-like"/>
</dbReference>
<dbReference type="Gene3D" id="3.90.550.10">
    <property type="entry name" value="Spore Coat Polysaccharide Biosynthesis Protein SpsA, Chain A"/>
    <property type="match status" value="1"/>
</dbReference>
<evidence type="ECO:0000256" key="2">
    <source>
        <dbReference type="ARBA" id="ARBA00022676"/>
    </source>
</evidence>
<evidence type="ECO:0000313" key="6">
    <source>
        <dbReference type="Proteomes" id="UP000316614"/>
    </source>
</evidence>
<dbReference type="PANTHER" id="PTHR43685">
    <property type="entry name" value="GLYCOSYLTRANSFERASE"/>
    <property type="match status" value="1"/>
</dbReference>